<name>A0A6V6Y4C2_9FIRM</name>
<dbReference type="InterPro" id="IPR000620">
    <property type="entry name" value="EamA_dom"/>
</dbReference>
<dbReference type="AlphaFoldDB" id="A0A6V6Y4C2"/>
<feature type="transmembrane region" description="Helical" evidence="8">
    <location>
        <begin position="173"/>
        <end position="190"/>
    </location>
</feature>
<feature type="transmembrane region" description="Helical" evidence="8">
    <location>
        <begin position="122"/>
        <end position="140"/>
    </location>
</feature>
<feature type="domain" description="EamA" evidence="9">
    <location>
        <begin position="2"/>
        <end position="137"/>
    </location>
</feature>
<proteinExistence type="inferred from homology"/>
<dbReference type="PANTHER" id="PTHR22911">
    <property type="entry name" value="ACYL-MALONYL CONDENSING ENZYME-RELATED"/>
    <property type="match status" value="1"/>
</dbReference>
<dbReference type="InterPro" id="IPR037185">
    <property type="entry name" value="EmrE-like"/>
</dbReference>
<accession>A0A6V6Y4C2</accession>
<feature type="transmembrane region" description="Helical" evidence="8">
    <location>
        <begin position="98"/>
        <end position="115"/>
    </location>
</feature>
<evidence type="ECO:0000313" key="10">
    <source>
        <dbReference type="EMBL" id="CAC9932010.1"/>
    </source>
</evidence>
<comment type="subcellular location">
    <subcellularLocation>
        <location evidence="1">Cell membrane</location>
        <topology evidence="1">Multi-pass membrane protein</topology>
    </subcellularLocation>
</comment>
<dbReference type="EMBL" id="CAIJCS010000019">
    <property type="protein sequence ID" value="CAC9932010.1"/>
    <property type="molecule type" value="Genomic_DNA"/>
</dbReference>
<keyword evidence="3" id="KW-0813">Transport</keyword>
<dbReference type="Pfam" id="PF00892">
    <property type="entry name" value="EamA"/>
    <property type="match status" value="2"/>
</dbReference>
<dbReference type="PANTHER" id="PTHR22911:SF137">
    <property type="entry name" value="SOLUTE CARRIER FAMILY 35 MEMBER G2-RELATED"/>
    <property type="match status" value="1"/>
</dbReference>
<dbReference type="Proteomes" id="UP000586454">
    <property type="component" value="Unassembled WGS sequence"/>
</dbReference>
<feature type="transmembrane region" description="Helical" evidence="8">
    <location>
        <begin position="202"/>
        <end position="221"/>
    </location>
</feature>
<dbReference type="GO" id="GO:0005886">
    <property type="term" value="C:plasma membrane"/>
    <property type="evidence" value="ECO:0007669"/>
    <property type="project" value="UniProtKB-SubCell"/>
</dbReference>
<feature type="transmembrane region" description="Helical" evidence="8">
    <location>
        <begin position="146"/>
        <end position="161"/>
    </location>
</feature>
<evidence type="ECO:0000256" key="2">
    <source>
        <dbReference type="ARBA" id="ARBA00007362"/>
    </source>
</evidence>
<sequence length="286" mass="31655">MTGSLLVLACYIMWGLIAAYWSMFSTIDPMAVLAFRIAWSMVFCLILVVLGKQTDVLKKVLKDKKQMLTLLAAGIVVSLNWGGYITAVMTGRVLDASLAYYMYPLFSIVIGSFVYGEKLRPLQWLAFALALIGVIVSMVAYGELPLFAIFIGVSFSVYGAIKKKVTAPGITSIFVETMWVTPIALVYLFLVSDLSNITSFQWWMLPTTGIATSVPLILFAMGMKTTSLSLAGILMYINPTIQLLIGVFFYGEAFTKVHGIMFAFVWVGVALFLWDSLKYRGKPVEN</sequence>
<evidence type="ECO:0000256" key="8">
    <source>
        <dbReference type="SAM" id="Phobius"/>
    </source>
</evidence>
<keyword evidence="4" id="KW-1003">Cell membrane</keyword>
<feature type="transmembrane region" description="Helical" evidence="8">
    <location>
        <begin position="5"/>
        <end position="24"/>
    </location>
</feature>
<comment type="caution">
    <text evidence="10">The sequence shown here is derived from an EMBL/GenBank/DDBJ whole genome shotgun (WGS) entry which is preliminary data.</text>
</comment>
<evidence type="ECO:0000313" key="11">
    <source>
        <dbReference type="Proteomes" id="UP000586454"/>
    </source>
</evidence>
<comment type="similarity">
    <text evidence="2">Belongs to the EamA transporter family.</text>
</comment>
<feature type="transmembrane region" description="Helical" evidence="8">
    <location>
        <begin position="30"/>
        <end position="50"/>
    </location>
</feature>
<feature type="domain" description="EamA" evidence="9">
    <location>
        <begin position="146"/>
        <end position="273"/>
    </location>
</feature>
<evidence type="ECO:0000256" key="1">
    <source>
        <dbReference type="ARBA" id="ARBA00004651"/>
    </source>
</evidence>
<gene>
    <name evidence="10" type="ORF">PEPNEM18_01153</name>
</gene>
<evidence type="ECO:0000256" key="7">
    <source>
        <dbReference type="ARBA" id="ARBA00023136"/>
    </source>
</evidence>
<reference evidence="10 11" key="1">
    <citation type="submission" date="2020-06" db="EMBL/GenBank/DDBJ databases">
        <authorList>
            <person name="Criscuolo A."/>
        </authorList>
    </citation>
    <scope>NUCLEOTIDE SEQUENCE [LARGE SCALE GENOMIC DNA]</scope>
    <source>
        <strain evidence="10">1804121828</strain>
    </source>
</reference>
<evidence type="ECO:0000256" key="3">
    <source>
        <dbReference type="ARBA" id="ARBA00022448"/>
    </source>
</evidence>
<keyword evidence="5 8" id="KW-0812">Transmembrane</keyword>
<keyword evidence="7 8" id="KW-0472">Membrane</keyword>
<protein>
    <submittedName>
        <fullName evidence="10">Protein RarD</fullName>
    </submittedName>
</protein>
<keyword evidence="6 8" id="KW-1133">Transmembrane helix</keyword>
<dbReference type="RefSeq" id="WP_180500154.1">
    <property type="nucleotide sequence ID" value="NZ_CAIJCS010000019.1"/>
</dbReference>
<keyword evidence="11" id="KW-1185">Reference proteome</keyword>
<dbReference type="SUPFAM" id="SSF103481">
    <property type="entry name" value="Multidrug resistance efflux transporter EmrE"/>
    <property type="match status" value="2"/>
</dbReference>
<feature type="transmembrane region" description="Helical" evidence="8">
    <location>
        <begin position="233"/>
        <end position="251"/>
    </location>
</feature>
<evidence type="ECO:0000256" key="6">
    <source>
        <dbReference type="ARBA" id="ARBA00022989"/>
    </source>
</evidence>
<organism evidence="10 11">
    <name type="scientific">Aedoeadaptatus nemausensis</name>
    <dbReference type="NCBI Taxonomy" id="2582829"/>
    <lineage>
        <taxon>Bacteria</taxon>
        <taxon>Bacillati</taxon>
        <taxon>Bacillota</taxon>
        <taxon>Tissierellia</taxon>
        <taxon>Tissierellales</taxon>
        <taxon>Peptoniphilaceae</taxon>
        <taxon>Aedoeadaptatus</taxon>
    </lineage>
</organism>
<evidence type="ECO:0000259" key="9">
    <source>
        <dbReference type="Pfam" id="PF00892"/>
    </source>
</evidence>
<dbReference type="InterPro" id="IPR004626">
    <property type="entry name" value="RarD"/>
</dbReference>
<evidence type="ECO:0000256" key="5">
    <source>
        <dbReference type="ARBA" id="ARBA00022692"/>
    </source>
</evidence>
<evidence type="ECO:0000256" key="4">
    <source>
        <dbReference type="ARBA" id="ARBA00022475"/>
    </source>
</evidence>
<feature type="transmembrane region" description="Helical" evidence="8">
    <location>
        <begin position="70"/>
        <end position="92"/>
    </location>
</feature>
<feature type="transmembrane region" description="Helical" evidence="8">
    <location>
        <begin position="257"/>
        <end position="274"/>
    </location>
</feature>
<dbReference type="NCBIfam" id="TIGR00688">
    <property type="entry name" value="rarD"/>
    <property type="match status" value="1"/>
</dbReference>